<evidence type="ECO:0000256" key="2">
    <source>
        <dbReference type="SAM" id="Phobius"/>
    </source>
</evidence>
<dbReference type="Gene3D" id="1.25.40.10">
    <property type="entry name" value="Tetratricopeptide repeat domain"/>
    <property type="match status" value="1"/>
</dbReference>
<dbReference type="PROSITE" id="PS50005">
    <property type="entry name" value="TPR"/>
    <property type="match status" value="1"/>
</dbReference>
<sequence>MRTKELLVSGFMLFFSAITFAQSTSLFEKGNELYKAEEYHEAVTTWTKILEDGEHSAALYFNLGNAHYKLNDIAPSIYYYEKALQLAPNDEDIKNNLQFAQNARIDVIEPLPKSVFAKWNASVEGLFTYDQWALTAVSALALFVLLFLVYYFSYSEKRKRLFFVGSMGAVLIAVIAVVMAYNTFGAIEKDMPAIVFSESAEVKSEPNLRSDAAFTLHEGTKVQILDTDSDWVKIELADGKDGWIPATDLKVL</sequence>
<dbReference type="Proteomes" id="UP000077013">
    <property type="component" value="Unassembled WGS sequence"/>
</dbReference>
<dbReference type="PROSITE" id="PS50293">
    <property type="entry name" value="TPR_REGION"/>
    <property type="match status" value="1"/>
</dbReference>
<reference evidence="5 6" key="1">
    <citation type="submission" date="2016-02" db="EMBL/GenBank/DDBJ databases">
        <title>Ulvibacter sp. LPB0005, isolated from Thais luteostoma.</title>
        <authorList>
            <person name="Shin S.-K."/>
            <person name="Yi H."/>
        </authorList>
    </citation>
    <scope>NUCLEOTIDE SEQUENCE [LARGE SCALE GENOMIC DNA]</scope>
    <source>
        <strain evidence="5 6">LPB0005</strain>
    </source>
</reference>
<evidence type="ECO:0000256" key="1">
    <source>
        <dbReference type="PROSITE-ProRule" id="PRU00339"/>
    </source>
</evidence>
<dbReference type="InterPro" id="IPR011990">
    <property type="entry name" value="TPR-like_helical_dom_sf"/>
</dbReference>
<proteinExistence type="predicted"/>
<dbReference type="OrthoDB" id="9776208at2"/>
<accession>A0A167J5R5</accession>
<dbReference type="Pfam" id="PF00515">
    <property type="entry name" value="TPR_1"/>
    <property type="match status" value="1"/>
</dbReference>
<keyword evidence="2" id="KW-0812">Transmembrane</keyword>
<keyword evidence="2" id="KW-0472">Membrane</keyword>
<keyword evidence="1" id="KW-0802">TPR repeat</keyword>
<dbReference type="PROSITE" id="PS51781">
    <property type="entry name" value="SH3B"/>
    <property type="match status" value="1"/>
</dbReference>
<keyword evidence="3" id="KW-0732">Signal</keyword>
<dbReference type="SMART" id="SM00028">
    <property type="entry name" value="TPR"/>
    <property type="match status" value="2"/>
</dbReference>
<comment type="caution">
    <text evidence="5">The sequence shown here is derived from an EMBL/GenBank/DDBJ whole genome shotgun (WGS) entry which is preliminary data.</text>
</comment>
<evidence type="ECO:0000256" key="3">
    <source>
        <dbReference type="SAM" id="SignalP"/>
    </source>
</evidence>
<feature type="transmembrane region" description="Helical" evidence="2">
    <location>
        <begin position="161"/>
        <end position="181"/>
    </location>
</feature>
<dbReference type="SMART" id="SM00287">
    <property type="entry name" value="SH3b"/>
    <property type="match status" value="1"/>
</dbReference>
<dbReference type="SUPFAM" id="SSF48452">
    <property type="entry name" value="TPR-like"/>
    <property type="match status" value="1"/>
</dbReference>
<feature type="domain" description="SH3b" evidence="4">
    <location>
        <begin position="190"/>
        <end position="252"/>
    </location>
</feature>
<dbReference type="InterPro" id="IPR036028">
    <property type="entry name" value="SH3-like_dom_sf"/>
</dbReference>
<dbReference type="EMBL" id="LRXL01000026">
    <property type="protein sequence ID" value="OAB80353.1"/>
    <property type="molecule type" value="Genomic_DNA"/>
</dbReference>
<dbReference type="SUPFAM" id="SSF50044">
    <property type="entry name" value="SH3-domain"/>
    <property type="match status" value="1"/>
</dbReference>
<protein>
    <submittedName>
        <fullName evidence="5">Ion channel protein</fullName>
    </submittedName>
</protein>
<feature type="repeat" description="TPR" evidence="1">
    <location>
        <begin position="57"/>
        <end position="90"/>
    </location>
</feature>
<evidence type="ECO:0000313" key="6">
    <source>
        <dbReference type="Proteomes" id="UP000077013"/>
    </source>
</evidence>
<feature type="transmembrane region" description="Helical" evidence="2">
    <location>
        <begin position="132"/>
        <end position="154"/>
    </location>
</feature>
<dbReference type="STRING" id="1763537.ULVI_06355"/>
<feature type="chain" id="PRO_5007888653" evidence="3">
    <location>
        <begin position="22"/>
        <end position="252"/>
    </location>
</feature>
<name>A0A167J5R5_9FLAO</name>
<dbReference type="InterPro" id="IPR003646">
    <property type="entry name" value="SH3-like_bac-type"/>
</dbReference>
<keyword evidence="2" id="KW-1133">Transmembrane helix</keyword>
<dbReference type="RefSeq" id="WP_068590849.1">
    <property type="nucleotide sequence ID" value="NZ_LRXL01000026.1"/>
</dbReference>
<organism evidence="5 6">
    <name type="scientific">Cochleicola gelatinilyticus</name>
    <dbReference type="NCBI Taxonomy" id="1763537"/>
    <lineage>
        <taxon>Bacteria</taxon>
        <taxon>Pseudomonadati</taxon>
        <taxon>Bacteroidota</taxon>
        <taxon>Flavobacteriia</taxon>
        <taxon>Flavobacteriales</taxon>
        <taxon>Flavobacteriaceae</taxon>
        <taxon>Cochleicola</taxon>
    </lineage>
</organism>
<feature type="signal peptide" evidence="3">
    <location>
        <begin position="1"/>
        <end position="21"/>
    </location>
</feature>
<dbReference type="AlphaFoldDB" id="A0A167J5R5"/>
<evidence type="ECO:0000259" key="4">
    <source>
        <dbReference type="PROSITE" id="PS51781"/>
    </source>
</evidence>
<evidence type="ECO:0000313" key="5">
    <source>
        <dbReference type="EMBL" id="OAB80353.1"/>
    </source>
</evidence>
<gene>
    <name evidence="5" type="ORF">ULVI_06355</name>
</gene>
<keyword evidence="6" id="KW-1185">Reference proteome</keyword>
<dbReference type="Gene3D" id="2.30.30.40">
    <property type="entry name" value="SH3 Domains"/>
    <property type="match status" value="1"/>
</dbReference>
<dbReference type="Pfam" id="PF08239">
    <property type="entry name" value="SH3_3"/>
    <property type="match status" value="1"/>
</dbReference>
<dbReference type="InterPro" id="IPR019734">
    <property type="entry name" value="TPR_rpt"/>
</dbReference>